<dbReference type="OrthoDB" id="4769at2759"/>
<comment type="function">
    <text evidence="12">Dol-P-Glc:Glc(2)Man(9)GlcNAc(2)-PP-Dol alpha-1,2-glucosyltransferase that operates in the biosynthetic pathway of dolichol-linked oligosaccharides, the glycan precursors employed in protein asparagine (N)-glycosylation. The assembly of dolichol-linked oligosaccharides begins on the cytosolic side of the endoplasmic reticulum membrane and finishes in its lumen. The sequential addition of sugars to dolichol pyrophosphate produces dolichol-linked oligosaccharides containing fourteen sugars, including two GlcNAcs, nine mannoses and three glucoses. Once assembled, the oligosaccharide is transferred from the lipid to nascent proteins by oligosaccharyltransferases. In the lumen of the endoplasmic reticulum, adds the third and last glucose residue from dolichyl phosphate glucose (Dol-P-Glc) onto the lipid-linked oligosaccharide intermediate Glc(2)Man(9)GlcNAc(2)-PP-Dol to produce Glc(3)Man(9)GlcNAc(2)-PP-Dol.</text>
</comment>
<dbReference type="GO" id="GO:0005789">
    <property type="term" value="C:endoplasmic reticulum membrane"/>
    <property type="evidence" value="ECO:0007669"/>
    <property type="project" value="UniProtKB-SubCell"/>
</dbReference>
<dbReference type="AlphaFoldDB" id="A0A7F5RE45"/>
<evidence type="ECO:0000256" key="4">
    <source>
        <dbReference type="ARBA" id="ARBA00011967"/>
    </source>
</evidence>
<evidence type="ECO:0000256" key="5">
    <source>
        <dbReference type="ARBA" id="ARBA00018512"/>
    </source>
</evidence>
<evidence type="ECO:0000256" key="14">
    <source>
        <dbReference type="SAM" id="Phobius"/>
    </source>
</evidence>
<dbReference type="GeneID" id="108737554"/>
<dbReference type="InterPro" id="IPR016900">
    <property type="entry name" value="Alg10"/>
</dbReference>
<comment type="subcellular location">
    <subcellularLocation>
        <location evidence="1">Endoplasmic reticulum membrane</location>
        <topology evidence="1">Multi-pass membrane protein</topology>
    </subcellularLocation>
</comment>
<feature type="transmembrane region" description="Helical" evidence="14">
    <location>
        <begin position="183"/>
        <end position="202"/>
    </location>
</feature>
<dbReference type="EC" id="2.4.1.256" evidence="4"/>
<evidence type="ECO:0000256" key="11">
    <source>
        <dbReference type="ARBA" id="ARBA00023136"/>
    </source>
</evidence>
<feature type="transmembrane region" description="Helical" evidence="14">
    <location>
        <begin position="277"/>
        <end position="301"/>
    </location>
</feature>
<feature type="transmembrane region" description="Helical" evidence="14">
    <location>
        <begin position="151"/>
        <end position="177"/>
    </location>
</feature>
<evidence type="ECO:0000256" key="13">
    <source>
        <dbReference type="ARBA" id="ARBA00048064"/>
    </source>
</evidence>
<evidence type="ECO:0000256" key="12">
    <source>
        <dbReference type="ARBA" id="ARBA00044727"/>
    </source>
</evidence>
<evidence type="ECO:0000256" key="3">
    <source>
        <dbReference type="ARBA" id="ARBA00010600"/>
    </source>
</evidence>
<dbReference type="RefSeq" id="XP_025834242.1">
    <property type="nucleotide sequence ID" value="XM_025978457.1"/>
</dbReference>
<gene>
    <name evidence="16" type="primary">LOC108737554</name>
</gene>
<evidence type="ECO:0000256" key="6">
    <source>
        <dbReference type="ARBA" id="ARBA00022676"/>
    </source>
</evidence>
<proteinExistence type="inferred from homology"/>
<feature type="transmembrane region" description="Helical" evidence="14">
    <location>
        <begin position="12"/>
        <end position="33"/>
    </location>
</feature>
<keyword evidence="6" id="KW-0328">Glycosyltransferase</keyword>
<protein>
    <recommendedName>
        <fullName evidence="5">Dol-P-Glc:Glc(2)Man(9)GlcNAc(2)-PP-Dol alpha-1,2-glucosyltransferase</fullName>
        <ecNumber evidence="4">2.4.1.256</ecNumber>
    </recommendedName>
</protein>
<name>A0A7F5RE45_AGRPL</name>
<comment type="catalytic activity">
    <reaction evidence="13">
        <text>an alpha-D-Glc-(1-&gt;3)-alpha-D-Glc-(1-&gt;3)-alpha-D-Man-(1-&gt;2)-alpha-D-Man-(1-&gt;2)-alpha-D-Man-(1-&gt;3)-[alpha-D-Man-(1-&gt;2)-alpha-D-Man-(1-&gt;3)-[alpha-D-Man-(1-&gt;2)-alpha-D-Man-(1-&gt;6)]-alpha-D-Man-(1-&gt;6)]-beta-D-Man-(1-&gt;4)-beta-D-GlcNAc-(1-&gt;4)-alpha-D-GlcNAc-diphospho-di-trans,poly-cis-dolichol + a di-trans,poly-cis-dolichyl beta-D-glucosyl phosphate = a alpha-D-Glc-(1-&gt;2)-alpha-D-Glc-(1-&gt;3)-alpha-D-Glc-(1-&gt;3)-alpha-D-Man-(1-&gt;2)-alpha-D-Man-(1-&gt;2)-alpha-D-Man-(1-&gt;3)-[alpha-D-Man-(1-&gt;2)-alpha-D-Man-(1-&gt;3)-[alpha-D-Man-(1-&gt;2)-alpha-D-Man-(1-&gt;6)]-alpha-D-Man-(1-&gt;6)]-beta-D-Man-(1-&gt;4)-beta-D-GlcNAc-(1-&gt;4)-alpha-D-GlcNAc-diphospho-di-trans,poly-cis-dolichol + a di-trans,poly-cis-dolichyl phosphate + H(+)</text>
        <dbReference type="Rhea" id="RHEA:29543"/>
        <dbReference type="Rhea" id="RHEA-COMP:19498"/>
        <dbReference type="Rhea" id="RHEA-COMP:19502"/>
        <dbReference type="Rhea" id="RHEA-COMP:19512"/>
        <dbReference type="Rhea" id="RHEA-COMP:19522"/>
        <dbReference type="ChEBI" id="CHEBI:15378"/>
        <dbReference type="ChEBI" id="CHEBI:57525"/>
        <dbReference type="ChEBI" id="CHEBI:57683"/>
        <dbReference type="ChEBI" id="CHEBI:132522"/>
        <dbReference type="ChEBI" id="CHEBI:132523"/>
        <dbReference type="EC" id="2.4.1.256"/>
    </reaction>
    <physiologicalReaction direction="left-to-right" evidence="13">
        <dbReference type="Rhea" id="RHEA:29544"/>
    </physiologicalReaction>
</comment>
<dbReference type="GO" id="GO:0006488">
    <property type="term" value="P:dolichol-linked oligosaccharide biosynthetic process"/>
    <property type="evidence" value="ECO:0007669"/>
    <property type="project" value="InterPro"/>
</dbReference>
<evidence type="ECO:0000256" key="8">
    <source>
        <dbReference type="ARBA" id="ARBA00022692"/>
    </source>
</evidence>
<dbReference type="Pfam" id="PF04922">
    <property type="entry name" value="DIE2_ALG10"/>
    <property type="match status" value="1"/>
</dbReference>
<comment type="pathway">
    <text evidence="2">Protein modification; protein glycosylation.</text>
</comment>
<dbReference type="PIRSF" id="PIRSF028810">
    <property type="entry name" value="Alpha1_2_glucosyltferase_Alg10"/>
    <property type="match status" value="1"/>
</dbReference>
<evidence type="ECO:0000256" key="10">
    <source>
        <dbReference type="ARBA" id="ARBA00022989"/>
    </source>
</evidence>
<feature type="transmembrane region" description="Helical" evidence="14">
    <location>
        <begin position="92"/>
        <end position="112"/>
    </location>
</feature>
<dbReference type="PANTHER" id="PTHR12989">
    <property type="entry name" value="ALPHA-1,2-GLUCOSYLTRANSFERASE ALG10"/>
    <property type="match status" value="1"/>
</dbReference>
<feature type="transmembrane region" description="Helical" evidence="14">
    <location>
        <begin position="351"/>
        <end position="368"/>
    </location>
</feature>
<keyword evidence="7" id="KW-0808">Transferase</keyword>
<keyword evidence="8 14" id="KW-0812">Transmembrane</keyword>
<dbReference type="InParanoid" id="A0A7F5RE45"/>
<organism evidence="15 16">
    <name type="scientific">Agrilus planipennis</name>
    <name type="common">Emerald ash borer</name>
    <name type="synonym">Agrilus marcopoli</name>
    <dbReference type="NCBI Taxonomy" id="224129"/>
    <lineage>
        <taxon>Eukaryota</taxon>
        <taxon>Metazoa</taxon>
        <taxon>Ecdysozoa</taxon>
        <taxon>Arthropoda</taxon>
        <taxon>Hexapoda</taxon>
        <taxon>Insecta</taxon>
        <taxon>Pterygota</taxon>
        <taxon>Neoptera</taxon>
        <taxon>Endopterygota</taxon>
        <taxon>Coleoptera</taxon>
        <taxon>Polyphaga</taxon>
        <taxon>Elateriformia</taxon>
        <taxon>Buprestoidea</taxon>
        <taxon>Buprestidae</taxon>
        <taxon>Agrilinae</taxon>
        <taxon>Agrilus</taxon>
    </lineage>
</organism>
<feature type="transmembrane region" description="Helical" evidence="14">
    <location>
        <begin position="308"/>
        <end position="331"/>
    </location>
</feature>
<dbReference type="PANTHER" id="PTHR12989:SF10">
    <property type="entry name" value="DOL-P-GLC:GLC(2)MAN(9)GLCNAC(2)-PP-DOL ALPHA-1,2-GLUCOSYLTRANSFERASE-RELATED"/>
    <property type="match status" value="1"/>
</dbReference>
<feature type="transmembrane region" description="Helical" evidence="14">
    <location>
        <begin position="68"/>
        <end position="85"/>
    </location>
</feature>
<sequence>MSWKIMAFSAYKSFTIVFILVVCLFVTISKIIFDEVYKESRIVIDEAFHIPQGLEYCRLNFKFWDPKITTLPGLYIISAVILSPFNACSDYWLKFISFTATFVNYILLFAILQVNNRHDKWKNLFLATNLSLLPPLLFFGNLYYTDTVSITFILLMILLFKIEYIILASVIALFSVIMRQTNIIWVAMLFAHLCLVELYTAVTKKKQVDLSFSDIKLLMQQLQQRKLDVKKVPKSIWCNILSFLAVCLSFVVFIITNKGIVVGDKSAHVMTFHFVQILYFLLFCLIFTWPYFISSVLPFLYLVQQRKVFSLLIISFMGVVVLLNTEVHPYLLADNRHYTFYIWNRFYQNDVFRYLIIPAYYFGGYCFFRCRMLENNLKAVYNY</sequence>
<keyword evidence="10 14" id="KW-1133">Transmembrane helix</keyword>
<dbReference type="FunCoup" id="A0A7F5RE45">
    <property type="interactions" value="1826"/>
</dbReference>
<keyword evidence="11 14" id="KW-0472">Membrane</keyword>
<keyword evidence="9" id="KW-0256">Endoplasmic reticulum</keyword>
<evidence type="ECO:0000256" key="9">
    <source>
        <dbReference type="ARBA" id="ARBA00022824"/>
    </source>
</evidence>
<reference evidence="16" key="1">
    <citation type="submission" date="2025-08" db="UniProtKB">
        <authorList>
            <consortium name="RefSeq"/>
        </authorList>
    </citation>
    <scope>IDENTIFICATION</scope>
    <source>
        <tissue evidence="16">Entire body</tissue>
    </source>
</reference>
<dbReference type="KEGG" id="apln:108737554"/>
<feature type="transmembrane region" description="Helical" evidence="14">
    <location>
        <begin position="236"/>
        <end position="257"/>
    </location>
</feature>
<comment type="similarity">
    <text evidence="3">Belongs to the ALG10 glucosyltransferase family.</text>
</comment>
<dbReference type="Proteomes" id="UP000192223">
    <property type="component" value="Unplaced"/>
</dbReference>
<evidence type="ECO:0000256" key="1">
    <source>
        <dbReference type="ARBA" id="ARBA00004477"/>
    </source>
</evidence>
<dbReference type="GO" id="GO:0106073">
    <property type="term" value="F:dolichyl pyrophosphate Glc2Man9GlcNAc2 alpha-1,2-glucosyltransferase activity"/>
    <property type="evidence" value="ECO:0007669"/>
    <property type="project" value="UniProtKB-EC"/>
</dbReference>
<evidence type="ECO:0000313" key="15">
    <source>
        <dbReference type="Proteomes" id="UP000192223"/>
    </source>
</evidence>
<evidence type="ECO:0000256" key="7">
    <source>
        <dbReference type="ARBA" id="ARBA00022679"/>
    </source>
</evidence>
<evidence type="ECO:0000313" key="16">
    <source>
        <dbReference type="RefSeq" id="XP_025834242.1"/>
    </source>
</evidence>
<evidence type="ECO:0000256" key="2">
    <source>
        <dbReference type="ARBA" id="ARBA00004922"/>
    </source>
</evidence>
<feature type="transmembrane region" description="Helical" evidence="14">
    <location>
        <begin position="124"/>
        <end position="144"/>
    </location>
</feature>
<keyword evidence="15" id="KW-1185">Reference proteome</keyword>
<accession>A0A7F5RE45</accession>